<gene>
    <name evidence="1" type="ORF">RchiOBHm_Chr2g0145621</name>
</gene>
<accession>A0A2P6RYN3</accession>
<comment type="caution">
    <text evidence="1">The sequence shown here is derived from an EMBL/GenBank/DDBJ whole genome shotgun (WGS) entry which is preliminary data.</text>
</comment>
<keyword evidence="2" id="KW-1185">Reference proteome</keyword>
<dbReference type="Gramene" id="PRQ51547">
    <property type="protein sequence ID" value="PRQ51547"/>
    <property type="gene ID" value="RchiOBHm_Chr2g0145621"/>
</dbReference>
<evidence type="ECO:0000313" key="2">
    <source>
        <dbReference type="Proteomes" id="UP000238479"/>
    </source>
</evidence>
<organism evidence="1 2">
    <name type="scientific">Rosa chinensis</name>
    <name type="common">China rose</name>
    <dbReference type="NCBI Taxonomy" id="74649"/>
    <lineage>
        <taxon>Eukaryota</taxon>
        <taxon>Viridiplantae</taxon>
        <taxon>Streptophyta</taxon>
        <taxon>Embryophyta</taxon>
        <taxon>Tracheophyta</taxon>
        <taxon>Spermatophyta</taxon>
        <taxon>Magnoliopsida</taxon>
        <taxon>eudicotyledons</taxon>
        <taxon>Gunneridae</taxon>
        <taxon>Pentapetalae</taxon>
        <taxon>rosids</taxon>
        <taxon>fabids</taxon>
        <taxon>Rosales</taxon>
        <taxon>Rosaceae</taxon>
        <taxon>Rosoideae</taxon>
        <taxon>Rosoideae incertae sedis</taxon>
        <taxon>Rosa</taxon>
    </lineage>
</organism>
<name>A0A2P6RYN3_ROSCH</name>
<dbReference type="Proteomes" id="UP000238479">
    <property type="component" value="Chromosome 2"/>
</dbReference>
<protein>
    <submittedName>
        <fullName evidence="1">Uncharacterized protein</fullName>
    </submittedName>
</protein>
<dbReference type="EMBL" id="PDCK01000040">
    <property type="protein sequence ID" value="PRQ51547.1"/>
    <property type="molecule type" value="Genomic_DNA"/>
</dbReference>
<evidence type="ECO:0000313" key="1">
    <source>
        <dbReference type="EMBL" id="PRQ51547.1"/>
    </source>
</evidence>
<dbReference type="AlphaFoldDB" id="A0A2P6RYN3"/>
<reference evidence="1 2" key="1">
    <citation type="journal article" date="2018" name="Nat. Genet.">
        <title>The Rosa genome provides new insights in the design of modern roses.</title>
        <authorList>
            <person name="Bendahmane M."/>
        </authorList>
    </citation>
    <scope>NUCLEOTIDE SEQUENCE [LARGE SCALE GENOMIC DNA]</scope>
    <source>
        <strain evidence="2">cv. Old Blush</strain>
    </source>
</reference>
<sequence>MITSKFPKSIPKYNQTYTNCNCSIRLVIPMKYDQGSREMLVERGSLKYPDLNYFPRHHTSFGYTT</sequence>
<proteinExistence type="predicted"/>